<keyword evidence="1" id="KW-0695">RNA-directed DNA polymerase</keyword>
<protein>
    <submittedName>
        <fullName evidence="1">RNA-directed DNA polymerase, eukaryota, Reverse transcriptase zinc-binding domain protein</fullName>
    </submittedName>
</protein>
<name>A0A2U1LEW0_ARTAN</name>
<dbReference type="GO" id="GO:0003964">
    <property type="term" value="F:RNA-directed DNA polymerase activity"/>
    <property type="evidence" value="ECO:0007669"/>
    <property type="project" value="UniProtKB-KW"/>
</dbReference>
<evidence type="ECO:0000313" key="2">
    <source>
        <dbReference type="Proteomes" id="UP000245207"/>
    </source>
</evidence>
<dbReference type="InterPro" id="IPR036691">
    <property type="entry name" value="Endo/exonu/phosph_ase_sf"/>
</dbReference>
<comment type="caution">
    <text evidence="1">The sequence shown here is derived from an EMBL/GenBank/DDBJ whole genome shotgun (WGS) entry which is preliminary data.</text>
</comment>
<accession>A0A2U1LEW0</accession>
<dbReference type="PANTHER" id="PTHR33710:SF71">
    <property type="entry name" value="ENDONUCLEASE_EXONUCLEASE_PHOSPHATASE DOMAIN-CONTAINING PROTEIN"/>
    <property type="match status" value="1"/>
</dbReference>
<dbReference type="STRING" id="35608.A0A2U1LEW0"/>
<dbReference type="Gene3D" id="3.60.10.10">
    <property type="entry name" value="Endonuclease/exonuclease/phosphatase"/>
    <property type="match status" value="1"/>
</dbReference>
<dbReference type="SUPFAM" id="SSF56219">
    <property type="entry name" value="DNase I-like"/>
    <property type="match status" value="1"/>
</dbReference>
<keyword evidence="1" id="KW-0548">Nucleotidyltransferase</keyword>
<dbReference type="OrthoDB" id="1748011at2759"/>
<keyword evidence="2" id="KW-1185">Reference proteome</keyword>
<keyword evidence="1" id="KW-0808">Transferase</keyword>
<proteinExistence type="predicted"/>
<gene>
    <name evidence="1" type="ORF">CTI12_AA498420</name>
</gene>
<evidence type="ECO:0000313" key="1">
    <source>
        <dbReference type="EMBL" id="PWA47512.1"/>
    </source>
</evidence>
<organism evidence="1 2">
    <name type="scientific">Artemisia annua</name>
    <name type="common">Sweet wormwood</name>
    <dbReference type="NCBI Taxonomy" id="35608"/>
    <lineage>
        <taxon>Eukaryota</taxon>
        <taxon>Viridiplantae</taxon>
        <taxon>Streptophyta</taxon>
        <taxon>Embryophyta</taxon>
        <taxon>Tracheophyta</taxon>
        <taxon>Spermatophyta</taxon>
        <taxon>Magnoliopsida</taxon>
        <taxon>eudicotyledons</taxon>
        <taxon>Gunneridae</taxon>
        <taxon>Pentapetalae</taxon>
        <taxon>asterids</taxon>
        <taxon>campanulids</taxon>
        <taxon>Asterales</taxon>
        <taxon>Asteraceae</taxon>
        <taxon>Asteroideae</taxon>
        <taxon>Anthemideae</taxon>
        <taxon>Artemisiinae</taxon>
        <taxon>Artemisia</taxon>
    </lineage>
</organism>
<sequence>MKSGIYPSLAVRTDWSLAQLDYVFQNCSKYGMEPYIDEEDVESENEGMATSMKPEKVETCGPAFAWNVRGLGNEVSQKQVIDLLREGGFSFCGLLETRVKKKNLSKICSKVLGNWDWISNASMCEGGSRIVIGWDPNAVRVMLHSQTSQLMNVFVEAVNGSKKFFCSFIYSHVKSSGRRELWKDLIIHSQVVKNAPWALLGDFNIILEACERSMGSSVVTAGMVDFRECLYKIEVMDLIMSGLQFTWNKSPGNPSGLLKKLDRVMNNVHFMDKFRGANALFLPFVASDHTPMVLNIPSIAGAKPKPFKFANFLSSKPEFLSTVESVWCKEIPGYSMFSVASKLKLLKKPLRKLKYSQGDLAAKVHCDNHDHLFFGCKFASQVWSFFKDFMRLDNVPDNIYQVLDFMIGRPMNKSIWSIIHRLVIGAVVYVIWQERNVRIFQGFKDWLS</sequence>
<dbReference type="EMBL" id="PKPP01009771">
    <property type="protein sequence ID" value="PWA47512.1"/>
    <property type="molecule type" value="Genomic_DNA"/>
</dbReference>
<dbReference type="PANTHER" id="PTHR33710">
    <property type="entry name" value="BNAC02G09200D PROTEIN"/>
    <property type="match status" value="1"/>
</dbReference>
<dbReference type="AlphaFoldDB" id="A0A2U1LEW0"/>
<dbReference type="Proteomes" id="UP000245207">
    <property type="component" value="Unassembled WGS sequence"/>
</dbReference>
<reference evidence="1 2" key="1">
    <citation type="journal article" date="2018" name="Mol. Plant">
        <title>The genome of Artemisia annua provides insight into the evolution of Asteraceae family and artemisinin biosynthesis.</title>
        <authorList>
            <person name="Shen Q."/>
            <person name="Zhang L."/>
            <person name="Liao Z."/>
            <person name="Wang S."/>
            <person name="Yan T."/>
            <person name="Shi P."/>
            <person name="Liu M."/>
            <person name="Fu X."/>
            <person name="Pan Q."/>
            <person name="Wang Y."/>
            <person name="Lv Z."/>
            <person name="Lu X."/>
            <person name="Zhang F."/>
            <person name="Jiang W."/>
            <person name="Ma Y."/>
            <person name="Chen M."/>
            <person name="Hao X."/>
            <person name="Li L."/>
            <person name="Tang Y."/>
            <person name="Lv G."/>
            <person name="Zhou Y."/>
            <person name="Sun X."/>
            <person name="Brodelius P.E."/>
            <person name="Rose J.K.C."/>
            <person name="Tang K."/>
        </authorList>
    </citation>
    <scope>NUCLEOTIDE SEQUENCE [LARGE SCALE GENOMIC DNA]</scope>
    <source>
        <strain evidence="2">cv. Huhao1</strain>
        <tissue evidence="1">Leaf</tissue>
    </source>
</reference>